<keyword evidence="2" id="KW-0812">Transmembrane</keyword>
<evidence type="ECO:0000313" key="3">
    <source>
        <dbReference type="EMBL" id="KAH8032725.1"/>
    </source>
</evidence>
<dbReference type="VEuPathDB" id="VectorBase:LOC119161981"/>
<name>A0A9J6EF35_RHIMP</name>
<feature type="transmembrane region" description="Helical" evidence="2">
    <location>
        <begin position="172"/>
        <end position="195"/>
    </location>
</feature>
<dbReference type="AlphaFoldDB" id="A0A9J6EF35"/>
<reference evidence="3" key="2">
    <citation type="submission" date="2021-09" db="EMBL/GenBank/DDBJ databases">
        <authorList>
            <person name="Jia N."/>
            <person name="Wang J."/>
            <person name="Shi W."/>
            <person name="Du L."/>
            <person name="Sun Y."/>
            <person name="Zhan W."/>
            <person name="Jiang J."/>
            <person name="Wang Q."/>
            <person name="Zhang B."/>
            <person name="Ji P."/>
            <person name="Sakyi L.B."/>
            <person name="Cui X."/>
            <person name="Yuan T."/>
            <person name="Jiang B."/>
            <person name="Yang W."/>
            <person name="Lam T.T.-Y."/>
            <person name="Chang Q."/>
            <person name="Ding S."/>
            <person name="Wang X."/>
            <person name="Zhu J."/>
            <person name="Ruan X."/>
            <person name="Zhao L."/>
            <person name="Wei J."/>
            <person name="Que T."/>
            <person name="Du C."/>
            <person name="Cheng J."/>
            <person name="Dai P."/>
            <person name="Han X."/>
            <person name="Huang E."/>
            <person name="Gao Y."/>
            <person name="Liu J."/>
            <person name="Shao H."/>
            <person name="Ye R."/>
            <person name="Li L."/>
            <person name="Wei W."/>
            <person name="Wang X."/>
            <person name="Wang C."/>
            <person name="Huo Q."/>
            <person name="Li W."/>
            <person name="Guo W."/>
            <person name="Chen H."/>
            <person name="Chen S."/>
            <person name="Zhou L."/>
            <person name="Zhou L."/>
            <person name="Ni X."/>
            <person name="Tian J."/>
            <person name="Zhou Y."/>
            <person name="Sheng Y."/>
            <person name="Liu T."/>
            <person name="Pan Y."/>
            <person name="Xia L."/>
            <person name="Li J."/>
            <person name="Zhao F."/>
            <person name="Cao W."/>
        </authorList>
    </citation>
    <scope>NUCLEOTIDE SEQUENCE</scope>
    <source>
        <strain evidence="3">Rmic-2018</strain>
        <tissue evidence="3">Larvae</tissue>
    </source>
</reference>
<keyword evidence="4" id="KW-1185">Reference proteome</keyword>
<dbReference type="EMBL" id="JABSTU010000004">
    <property type="protein sequence ID" value="KAH8032725.1"/>
    <property type="molecule type" value="Genomic_DNA"/>
</dbReference>
<organism evidence="3 4">
    <name type="scientific">Rhipicephalus microplus</name>
    <name type="common">Cattle tick</name>
    <name type="synonym">Boophilus microplus</name>
    <dbReference type="NCBI Taxonomy" id="6941"/>
    <lineage>
        <taxon>Eukaryota</taxon>
        <taxon>Metazoa</taxon>
        <taxon>Ecdysozoa</taxon>
        <taxon>Arthropoda</taxon>
        <taxon>Chelicerata</taxon>
        <taxon>Arachnida</taxon>
        <taxon>Acari</taxon>
        <taxon>Parasitiformes</taxon>
        <taxon>Ixodida</taxon>
        <taxon>Ixodoidea</taxon>
        <taxon>Ixodidae</taxon>
        <taxon>Rhipicephalinae</taxon>
        <taxon>Rhipicephalus</taxon>
        <taxon>Boophilus</taxon>
    </lineage>
</organism>
<keyword evidence="2" id="KW-0472">Membrane</keyword>
<protein>
    <submittedName>
        <fullName evidence="3">Uncharacterized protein</fullName>
    </submittedName>
</protein>
<feature type="transmembrane region" description="Helical" evidence="2">
    <location>
        <begin position="133"/>
        <end position="152"/>
    </location>
</feature>
<feature type="region of interest" description="Disordered" evidence="1">
    <location>
        <begin position="241"/>
        <end position="266"/>
    </location>
</feature>
<evidence type="ECO:0000313" key="4">
    <source>
        <dbReference type="Proteomes" id="UP000821866"/>
    </source>
</evidence>
<proteinExistence type="predicted"/>
<keyword evidence="2" id="KW-1133">Transmembrane helix</keyword>
<sequence>MELGIRCSLVVYPCVESLGRHPRVEATGFPWPLSYSASDESMRQQVVRHLVQGVAEMFEAIPRRSSARVARVKLNPVCGMSTLKAQARLSHSHSSPTAPSLSFESVVIARIRLLSSAASTPPLRIVALSWHSAVFNAVCALVLVLLPSPPYSQQDHVPPTRFHGYWLTALDYVSMASVVIPVIIVALSFFCLLTLTRSPLRNVVPSTESVAFVQDSKREDITLRPFNWVYHSTDRSLSSRELVVHGRRPQSTHDDSIRYPPPRQVR</sequence>
<accession>A0A9J6EF35</accession>
<evidence type="ECO:0000256" key="2">
    <source>
        <dbReference type="SAM" id="Phobius"/>
    </source>
</evidence>
<comment type="caution">
    <text evidence="3">The sequence shown here is derived from an EMBL/GenBank/DDBJ whole genome shotgun (WGS) entry which is preliminary data.</text>
</comment>
<reference evidence="3" key="1">
    <citation type="journal article" date="2020" name="Cell">
        <title>Large-Scale Comparative Analyses of Tick Genomes Elucidate Their Genetic Diversity and Vector Capacities.</title>
        <authorList>
            <consortium name="Tick Genome and Microbiome Consortium (TIGMIC)"/>
            <person name="Jia N."/>
            <person name="Wang J."/>
            <person name="Shi W."/>
            <person name="Du L."/>
            <person name="Sun Y."/>
            <person name="Zhan W."/>
            <person name="Jiang J.F."/>
            <person name="Wang Q."/>
            <person name="Zhang B."/>
            <person name="Ji P."/>
            <person name="Bell-Sakyi L."/>
            <person name="Cui X.M."/>
            <person name="Yuan T.T."/>
            <person name="Jiang B.G."/>
            <person name="Yang W.F."/>
            <person name="Lam T.T."/>
            <person name="Chang Q.C."/>
            <person name="Ding S.J."/>
            <person name="Wang X.J."/>
            <person name="Zhu J.G."/>
            <person name="Ruan X.D."/>
            <person name="Zhao L."/>
            <person name="Wei J.T."/>
            <person name="Ye R.Z."/>
            <person name="Que T.C."/>
            <person name="Du C.H."/>
            <person name="Zhou Y.H."/>
            <person name="Cheng J.X."/>
            <person name="Dai P.F."/>
            <person name="Guo W.B."/>
            <person name="Han X.H."/>
            <person name="Huang E.J."/>
            <person name="Li L.F."/>
            <person name="Wei W."/>
            <person name="Gao Y.C."/>
            <person name="Liu J.Z."/>
            <person name="Shao H.Z."/>
            <person name="Wang X."/>
            <person name="Wang C.C."/>
            <person name="Yang T.C."/>
            <person name="Huo Q.B."/>
            <person name="Li W."/>
            <person name="Chen H.Y."/>
            <person name="Chen S.E."/>
            <person name="Zhou L.G."/>
            <person name="Ni X.B."/>
            <person name="Tian J.H."/>
            <person name="Sheng Y."/>
            <person name="Liu T."/>
            <person name="Pan Y.S."/>
            <person name="Xia L.Y."/>
            <person name="Li J."/>
            <person name="Zhao F."/>
            <person name="Cao W.C."/>
        </authorList>
    </citation>
    <scope>NUCLEOTIDE SEQUENCE</scope>
    <source>
        <strain evidence="3">Rmic-2018</strain>
    </source>
</reference>
<dbReference type="Proteomes" id="UP000821866">
    <property type="component" value="Chromosome 2"/>
</dbReference>
<evidence type="ECO:0000256" key="1">
    <source>
        <dbReference type="SAM" id="MobiDB-lite"/>
    </source>
</evidence>
<gene>
    <name evidence="3" type="ORF">HPB51_001423</name>
</gene>